<feature type="non-terminal residue" evidence="2">
    <location>
        <position position="188"/>
    </location>
</feature>
<dbReference type="AlphaFoldDB" id="A0A813I5Q4"/>
<proteinExistence type="predicted"/>
<sequence length="188" mass="20028">LCRLLEGEPGQAVEKLQLLTEFSRVGGSVEAASEIVAAAVGASPDLAELLLDLEDLRFQDPEGYADQVLILFSQCVEPFFGLGIRPPEGLPVLPSIVRSRVKRVRLALRDLVVGSDFVALSFGEDGRVAPPSLVSPPSTTLASPEEIALPVASVEGRGRISSRPGRRNGSRGARGLNPKGLRNLSRPR</sequence>
<reference evidence="2" key="1">
    <citation type="submission" date="2021-02" db="EMBL/GenBank/DDBJ databases">
        <authorList>
            <person name="Dougan E. K."/>
            <person name="Rhodes N."/>
            <person name="Thang M."/>
            <person name="Chan C."/>
        </authorList>
    </citation>
    <scope>NUCLEOTIDE SEQUENCE</scope>
</reference>
<evidence type="ECO:0000313" key="3">
    <source>
        <dbReference type="Proteomes" id="UP000626109"/>
    </source>
</evidence>
<comment type="caution">
    <text evidence="2">The sequence shown here is derived from an EMBL/GenBank/DDBJ whole genome shotgun (WGS) entry which is preliminary data.</text>
</comment>
<evidence type="ECO:0000313" key="2">
    <source>
        <dbReference type="EMBL" id="CAE8646344.1"/>
    </source>
</evidence>
<name>A0A813I5Q4_POLGL</name>
<protein>
    <submittedName>
        <fullName evidence="2">Uncharacterized protein</fullName>
    </submittedName>
</protein>
<accession>A0A813I5Q4</accession>
<evidence type="ECO:0000256" key="1">
    <source>
        <dbReference type="SAM" id="MobiDB-lite"/>
    </source>
</evidence>
<feature type="region of interest" description="Disordered" evidence="1">
    <location>
        <begin position="158"/>
        <end position="188"/>
    </location>
</feature>
<dbReference type="Proteomes" id="UP000626109">
    <property type="component" value="Unassembled WGS sequence"/>
</dbReference>
<gene>
    <name evidence="2" type="ORF">PGLA2088_LOCUS4725</name>
</gene>
<dbReference type="EMBL" id="CAJNNW010004351">
    <property type="protein sequence ID" value="CAE8646344.1"/>
    <property type="molecule type" value="Genomic_DNA"/>
</dbReference>
<organism evidence="2 3">
    <name type="scientific">Polarella glacialis</name>
    <name type="common">Dinoflagellate</name>
    <dbReference type="NCBI Taxonomy" id="89957"/>
    <lineage>
        <taxon>Eukaryota</taxon>
        <taxon>Sar</taxon>
        <taxon>Alveolata</taxon>
        <taxon>Dinophyceae</taxon>
        <taxon>Suessiales</taxon>
        <taxon>Suessiaceae</taxon>
        <taxon>Polarella</taxon>
    </lineage>
</organism>